<feature type="signal peptide" evidence="1">
    <location>
        <begin position="1"/>
        <end position="18"/>
    </location>
</feature>
<evidence type="ECO:0000256" key="1">
    <source>
        <dbReference type="SAM" id="SignalP"/>
    </source>
</evidence>
<proteinExistence type="predicted"/>
<protein>
    <submittedName>
        <fullName evidence="2">Uncharacterized protein</fullName>
    </submittedName>
</protein>
<keyword evidence="3" id="KW-1185">Reference proteome</keyword>
<evidence type="ECO:0000313" key="2">
    <source>
        <dbReference type="EMBL" id="KAL2787044.1"/>
    </source>
</evidence>
<dbReference type="Proteomes" id="UP001610563">
    <property type="component" value="Unassembled WGS sequence"/>
</dbReference>
<keyword evidence="1" id="KW-0732">Signal</keyword>
<organism evidence="2 3">
    <name type="scientific">Aspergillus keveii</name>
    <dbReference type="NCBI Taxonomy" id="714993"/>
    <lineage>
        <taxon>Eukaryota</taxon>
        <taxon>Fungi</taxon>
        <taxon>Dikarya</taxon>
        <taxon>Ascomycota</taxon>
        <taxon>Pezizomycotina</taxon>
        <taxon>Eurotiomycetes</taxon>
        <taxon>Eurotiomycetidae</taxon>
        <taxon>Eurotiales</taxon>
        <taxon>Aspergillaceae</taxon>
        <taxon>Aspergillus</taxon>
        <taxon>Aspergillus subgen. Nidulantes</taxon>
    </lineage>
</organism>
<gene>
    <name evidence="2" type="ORF">BJX66DRAFT_341625</name>
</gene>
<accession>A0ABR4FUV3</accession>
<dbReference type="EMBL" id="JBFTWV010000105">
    <property type="protein sequence ID" value="KAL2787044.1"/>
    <property type="molecule type" value="Genomic_DNA"/>
</dbReference>
<feature type="chain" id="PRO_5046028108" evidence="1">
    <location>
        <begin position="19"/>
        <end position="76"/>
    </location>
</feature>
<comment type="caution">
    <text evidence="2">The sequence shown here is derived from an EMBL/GenBank/DDBJ whole genome shotgun (WGS) entry which is preliminary data.</text>
</comment>
<sequence length="76" mass="9011">MITITHLITIVLYALALAEYALVESITIALLPCYNRLSAGSAWQLTLYTWFQLTWIQFCFEYHPLFRYQVTWLAYQ</sequence>
<evidence type="ECO:0000313" key="3">
    <source>
        <dbReference type="Proteomes" id="UP001610563"/>
    </source>
</evidence>
<reference evidence="2 3" key="1">
    <citation type="submission" date="2024-07" db="EMBL/GenBank/DDBJ databases">
        <title>Section-level genome sequencing and comparative genomics of Aspergillus sections Usti and Cavernicolus.</title>
        <authorList>
            <consortium name="Lawrence Berkeley National Laboratory"/>
            <person name="Nybo J.L."/>
            <person name="Vesth T.C."/>
            <person name="Theobald S."/>
            <person name="Frisvad J.C."/>
            <person name="Larsen T.O."/>
            <person name="Kjaerboelling I."/>
            <person name="Rothschild-Mancinelli K."/>
            <person name="Lyhne E.K."/>
            <person name="Kogle M.E."/>
            <person name="Barry K."/>
            <person name="Clum A."/>
            <person name="Na H."/>
            <person name="Ledsgaard L."/>
            <person name="Lin J."/>
            <person name="Lipzen A."/>
            <person name="Kuo A."/>
            <person name="Riley R."/>
            <person name="Mondo S."/>
            <person name="Labutti K."/>
            <person name="Haridas S."/>
            <person name="Pangalinan J."/>
            <person name="Salamov A.A."/>
            <person name="Simmons B.A."/>
            <person name="Magnuson J.K."/>
            <person name="Chen J."/>
            <person name="Drula E."/>
            <person name="Henrissat B."/>
            <person name="Wiebenga A."/>
            <person name="Lubbers R.J."/>
            <person name="Gomes A.C."/>
            <person name="Makela M.R."/>
            <person name="Stajich J."/>
            <person name="Grigoriev I.V."/>
            <person name="Mortensen U.H."/>
            <person name="De Vries R.P."/>
            <person name="Baker S.E."/>
            <person name="Andersen M.R."/>
        </authorList>
    </citation>
    <scope>NUCLEOTIDE SEQUENCE [LARGE SCALE GENOMIC DNA]</scope>
    <source>
        <strain evidence="2 3">CBS 209.92</strain>
    </source>
</reference>
<name>A0ABR4FUV3_9EURO</name>